<comment type="caution">
    <text evidence="1">The sequence shown here is derived from an EMBL/GenBank/DDBJ whole genome shotgun (WGS) entry which is preliminary data.</text>
</comment>
<name>A0A0F9M1Q6_9ZZZZ</name>
<evidence type="ECO:0000313" key="1">
    <source>
        <dbReference type="EMBL" id="KKM70585.1"/>
    </source>
</evidence>
<organism evidence="1">
    <name type="scientific">marine sediment metagenome</name>
    <dbReference type="NCBI Taxonomy" id="412755"/>
    <lineage>
        <taxon>unclassified sequences</taxon>
        <taxon>metagenomes</taxon>
        <taxon>ecological metagenomes</taxon>
    </lineage>
</organism>
<dbReference type="AlphaFoldDB" id="A0A0F9M1Q6"/>
<reference evidence="1" key="1">
    <citation type="journal article" date="2015" name="Nature">
        <title>Complex archaea that bridge the gap between prokaryotes and eukaryotes.</title>
        <authorList>
            <person name="Spang A."/>
            <person name="Saw J.H."/>
            <person name="Jorgensen S.L."/>
            <person name="Zaremba-Niedzwiedzka K."/>
            <person name="Martijn J."/>
            <person name="Lind A.E."/>
            <person name="van Eijk R."/>
            <person name="Schleper C."/>
            <person name="Guy L."/>
            <person name="Ettema T.J."/>
        </authorList>
    </citation>
    <scope>NUCLEOTIDE SEQUENCE</scope>
</reference>
<dbReference type="EMBL" id="LAZR01009789">
    <property type="protein sequence ID" value="KKM70585.1"/>
    <property type="molecule type" value="Genomic_DNA"/>
</dbReference>
<sequence length="155" mass="16896">MALPQFRKYILVNNSGQTITFNNNGRINIKETAIHFNTTTGKVVYTQLADDDLGFIAGQADTNGSERVGDNEVDNTSNLYVESQVQVEITHDEGTLADGTFDLYMAMGDASGELETDASGYASAEANKLHILGSLIWESNGLDDEVMRSQIFHIG</sequence>
<gene>
    <name evidence="1" type="ORF">LCGC14_1439210</name>
</gene>
<proteinExistence type="predicted"/>
<accession>A0A0F9M1Q6</accession>
<protein>
    <submittedName>
        <fullName evidence="1">Uncharacterized protein</fullName>
    </submittedName>
</protein>